<evidence type="ECO:0000313" key="9">
    <source>
        <dbReference type="EMBL" id="KXO00910.1"/>
    </source>
</evidence>
<reference evidence="9 10" key="2">
    <citation type="journal article" date="2016" name="Int. J. Syst. Evol. Microbiol.">
        <title>Vitellibacter aquimaris sp. nov., a marine bacterium isolated from seawater.</title>
        <authorList>
            <person name="Thevarajoo S."/>
            <person name="Selvaratnam C."/>
            <person name="Goh K.M."/>
            <person name="Hong K.W."/>
            <person name="Chan X.Y."/>
            <person name="Chan K.G."/>
            <person name="Chong C.S."/>
        </authorList>
    </citation>
    <scope>NUCLEOTIDE SEQUENCE [LARGE SCALE GENOMIC DNA]</scope>
    <source>
        <strain evidence="9 10">D-24</strain>
    </source>
</reference>
<evidence type="ECO:0000256" key="2">
    <source>
        <dbReference type="ARBA" id="ARBA00010323"/>
    </source>
</evidence>
<dbReference type="Pfam" id="PF03062">
    <property type="entry name" value="MBOAT"/>
    <property type="match status" value="1"/>
</dbReference>
<dbReference type="GO" id="GO:0016746">
    <property type="term" value="F:acyltransferase activity"/>
    <property type="evidence" value="ECO:0007669"/>
    <property type="project" value="UniProtKB-KW"/>
</dbReference>
<feature type="transmembrane region" description="Helical" evidence="8">
    <location>
        <begin position="47"/>
        <end position="66"/>
    </location>
</feature>
<dbReference type="PIRSF" id="PIRSF016636">
    <property type="entry name" value="AlgI_DltB"/>
    <property type="match status" value="1"/>
</dbReference>
<evidence type="ECO:0008006" key="11">
    <source>
        <dbReference type="Google" id="ProtNLM"/>
    </source>
</evidence>
<accession>A0A137RL29</accession>
<reference evidence="10" key="1">
    <citation type="submission" date="2014-10" db="EMBL/GenBank/DDBJ databases">
        <title>Genome sequencing of Vitellibacter sp. D-24.</title>
        <authorList>
            <person name="Thevarajoo S."/>
            <person name="Selvaratnam C."/>
            <person name="Goh K.M."/>
            <person name="Chong C.S."/>
        </authorList>
    </citation>
    <scope>NUCLEOTIDE SEQUENCE [LARGE SCALE GENOMIC DNA]</scope>
    <source>
        <strain evidence="10">D-24</strain>
    </source>
</reference>
<evidence type="ECO:0000256" key="5">
    <source>
        <dbReference type="ARBA" id="ARBA00022989"/>
    </source>
</evidence>
<dbReference type="InterPro" id="IPR051085">
    <property type="entry name" value="MB_O-acyltransferase"/>
</dbReference>
<dbReference type="Proteomes" id="UP000070138">
    <property type="component" value="Unassembled WGS sequence"/>
</dbReference>
<comment type="similarity">
    <text evidence="2 7">Belongs to the membrane-bound acyltransferase family.</text>
</comment>
<keyword evidence="7" id="KW-0808">Transferase</keyword>
<evidence type="ECO:0000256" key="8">
    <source>
        <dbReference type="SAM" id="Phobius"/>
    </source>
</evidence>
<feature type="transmembrane region" description="Helical" evidence="8">
    <location>
        <begin position="153"/>
        <end position="171"/>
    </location>
</feature>
<dbReference type="InterPro" id="IPR028362">
    <property type="entry name" value="AlgI"/>
</dbReference>
<keyword evidence="3 7" id="KW-1003">Cell membrane</keyword>
<evidence type="ECO:0000256" key="6">
    <source>
        <dbReference type="ARBA" id="ARBA00023136"/>
    </source>
</evidence>
<comment type="subcellular location">
    <subcellularLocation>
        <location evidence="1">Cell membrane</location>
        <topology evidence="1">Multi-pass membrane protein</topology>
    </subcellularLocation>
</comment>
<evidence type="ECO:0000256" key="4">
    <source>
        <dbReference type="ARBA" id="ARBA00022692"/>
    </source>
</evidence>
<dbReference type="GO" id="GO:0042121">
    <property type="term" value="P:alginic acid biosynthetic process"/>
    <property type="evidence" value="ECO:0007669"/>
    <property type="project" value="InterPro"/>
</dbReference>
<name>A0A137RL29_9FLAO</name>
<evidence type="ECO:0000256" key="3">
    <source>
        <dbReference type="ARBA" id="ARBA00022475"/>
    </source>
</evidence>
<feature type="transmembrane region" description="Helical" evidence="8">
    <location>
        <begin position="115"/>
        <end position="133"/>
    </location>
</feature>
<gene>
    <name evidence="9" type="ORF">LS48_00020</name>
</gene>
<organism evidence="9 10">
    <name type="scientific">Aequorivita aquimaris</name>
    <dbReference type="NCBI Taxonomy" id="1548749"/>
    <lineage>
        <taxon>Bacteria</taxon>
        <taxon>Pseudomonadati</taxon>
        <taxon>Bacteroidota</taxon>
        <taxon>Flavobacteriia</taxon>
        <taxon>Flavobacteriales</taxon>
        <taxon>Flavobacteriaceae</taxon>
        <taxon>Aequorivita</taxon>
    </lineage>
</organism>
<keyword evidence="6 7" id="KW-0472">Membrane</keyword>
<feature type="transmembrane region" description="Helical" evidence="8">
    <location>
        <begin position="451"/>
        <end position="467"/>
    </location>
</feature>
<dbReference type="PATRIC" id="fig|1548749.3.peg.6"/>
<keyword evidence="5 8" id="KW-1133">Transmembrane helix</keyword>
<keyword evidence="7" id="KW-0012">Acyltransferase</keyword>
<keyword evidence="10" id="KW-1185">Reference proteome</keyword>
<dbReference type="OrthoDB" id="9805788at2"/>
<comment type="caution">
    <text evidence="9">The sequence shown here is derived from an EMBL/GenBank/DDBJ whole genome shotgun (WGS) entry which is preliminary data.</text>
</comment>
<dbReference type="AlphaFoldDB" id="A0A137RL29"/>
<evidence type="ECO:0000256" key="7">
    <source>
        <dbReference type="PIRNR" id="PIRNR016636"/>
    </source>
</evidence>
<keyword evidence="4 8" id="KW-0812">Transmembrane</keyword>
<dbReference type="STRING" id="1548749.LS48_00020"/>
<dbReference type="GO" id="GO:0005886">
    <property type="term" value="C:plasma membrane"/>
    <property type="evidence" value="ECO:0007669"/>
    <property type="project" value="UniProtKB-SubCell"/>
</dbReference>
<feature type="transmembrane region" description="Helical" evidence="8">
    <location>
        <begin position="366"/>
        <end position="385"/>
    </location>
</feature>
<dbReference type="PANTHER" id="PTHR13285">
    <property type="entry name" value="ACYLTRANSFERASE"/>
    <property type="match status" value="1"/>
</dbReference>
<dbReference type="InterPro" id="IPR004299">
    <property type="entry name" value="MBOAT_fam"/>
</dbReference>
<dbReference type="PANTHER" id="PTHR13285:SF18">
    <property type="entry name" value="PROTEIN-CYSTEINE N-PALMITOYLTRANSFERASE RASP"/>
    <property type="match status" value="1"/>
</dbReference>
<protein>
    <recommendedName>
        <fullName evidence="11">MBOAT family protein</fullName>
    </recommendedName>
</protein>
<evidence type="ECO:0000313" key="10">
    <source>
        <dbReference type="Proteomes" id="UP000070138"/>
    </source>
</evidence>
<proteinExistence type="inferred from homology"/>
<evidence type="ECO:0000256" key="1">
    <source>
        <dbReference type="ARBA" id="ARBA00004651"/>
    </source>
</evidence>
<dbReference type="EMBL" id="JRWG01000001">
    <property type="protein sequence ID" value="KXO00910.1"/>
    <property type="molecule type" value="Genomic_DNA"/>
</dbReference>
<feature type="transmembrane region" description="Helical" evidence="8">
    <location>
        <begin position="78"/>
        <end position="95"/>
    </location>
</feature>
<dbReference type="InterPro" id="IPR024194">
    <property type="entry name" value="Ac/AlaTfrase_AlgI/DltB"/>
</dbReference>
<sequence>MLFNSFSFGLFLPITLLLYWAVGFKRIKAQNLILLAASYFFYGLWDWRFLFLIVASSLVDYFAALAIKGSESFSRKKIFLYSSIIWNLGVLFLFKYYNFFIDEFALLFNMQQGEYAFSTLNLILPVGLSFYTFQTMSYTIDVYKNRVTPTNNLLNFLCFVGFFPQLVAGPIEKASDLLPQFSKKRSFDIDQVKEGLRQILWGLFKKMVIADNAAYVVNMVYASPEDYGSFSLLYASILFFFQIYGDFSGYSDIAIGTAKLFGFKLSKNFNVPYLAKSVTEFWQRWHITLTRWFTDYVYFPIIQKNLRSNTRRNIAVYLTMGLIGLWHGADWTFVIFGLFQGFLIVLERTPLTKDRKSSLFHKSSKLSFLLPLFFVLIASLSSVLFRSQNIDDAWVVVQRILSFIPSTQISQLINKYFLIFTALMLTSEILTRRKDFPLSQLEKHIRRPLRWIIYYIFIFIIFQYAGFQEDFIYFQF</sequence>
<dbReference type="PIRSF" id="PIRSF500217">
    <property type="entry name" value="AlgI"/>
    <property type="match status" value="1"/>
</dbReference>
<feature type="transmembrane region" description="Helical" evidence="8">
    <location>
        <begin position="314"/>
        <end position="346"/>
    </location>
</feature>